<evidence type="ECO:0000313" key="2">
    <source>
        <dbReference type="Proteomes" id="UP000324222"/>
    </source>
</evidence>
<protein>
    <submittedName>
        <fullName evidence="1">Uncharacterized protein</fullName>
    </submittedName>
</protein>
<gene>
    <name evidence="1" type="ORF">E2C01_071399</name>
</gene>
<comment type="caution">
    <text evidence="1">The sequence shown here is derived from an EMBL/GenBank/DDBJ whole genome shotgun (WGS) entry which is preliminary data.</text>
</comment>
<dbReference type="EMBL" id="VSRR010044683">
    <property type="protein sequence ID" value="MPC76962.1"/>
    <property type="molecule type" value="Genomic_DNA"/>
</dbReference>
<accession>A0A5B7HZV8</accession>
<organism evidence="1 2">
    <name type="scientific">Portunus trituberculatus</name>
    <name type="common">Swimming crab</name>
    <name type="synonym">Neptunus trituberculatus</name>
    <dbReference type="NCBI Taxonomy" id="210409"/>
    <lineage>
        <taxon>Eukaryota</taxon>
        <taxon>Metazoa</taxon>
        <taxon>Ecdysozoa</taxon>
        <taxon>Arthropoda</taxon>
        <taxon>Crustacea</taxon>
        <taxon>Multicrustacea</taxon>
        <taxon>Malacostraca</taxon>
        <taxon>Eumalacostraca</taxon>
        <taxon>Eucarida</taxon>
        <taxon>Decapoda</taxon>
        <taxon>Pleocyemata</taxon>
        <taxon>Brachyura</taxon>
        <taxon>Eubrachyura</taxon>
        <taxon>Portunoidea</taxon>
        <taxon>Portunidae</taxon>
        <taxon>Portuninae</taxon>
        <taxon>Portunus</taxon>
    </lineage>
</organism>
<name>A0A5B7HZV8_PORTR</name>
<dbReference type="AlphaFoldDB" id="A0A5B7HZV8"/>
<dbReference type="Proteomes" id="UP000324222">
    <property type="component" value="Unassembled WGS sequence"/>
</dbReference>
<evidence type="ECO:0000313" key="1">
    <source>
        <dbReference type="EMBL" id="MPC76962.1"/>
    </source>
</evidence>
<proteinExistence type="predicted"/>
<reference evidence="1 2" key="1">
    <citation type="submission" date="2019-05" db="EMBL/GenBank/DDBJ databases">
        <title>Another draft genome of Portunus trituberculatus and its Hox gene families provides insights of decapod evolution.</title>
        <authorList>
            <person name="Jeong J.-H."/>
            <person name="Song I."/>
            <person name="Kim S."/>
            <person name="Choi T."/>
            <person name="Kim D."/>
            <person name="Ryu S."/>
            <person name="Kim W."/>
        </authorList>
    </citation>
    <scope>NUCLEOTIDE SEQUENCE [LARGE SCALE GENOMIC DNA]</scope>
    <source>
        <tissue evidence="1">Muscle</tissue>
    </source>
</reference>
<keyword evidence="2" id="KW-1185">Reference proteome</keyword>
<sequence length="62" mass="6844">MQATILNLSDHNSISVFCTAEGLRLNHSCKINDNQVTEANSLCCHTKTFVEVLVVNHLTLCV</sequence>